<dbReference type="Pfam" id="PF14681">
    <property type="entry name" value="UPRTase"/>
    <property type="match status" value="1"/>
</dbReference>
<evidence type="ECO:0000256" key="12">
    <source>
        <dbReference type="ARBA" id="ARBA00072146"/>
    </source>
</evidence>
<evidence type="ECO:0000256" key="6">
    <source>
        <dbReference type="ARBA" id="ARBA00022676"/>
    </source>
</evidence>
<dbReference type="CDD" id="cd06223">
    <property type="entry name" value="PRTases_typeI"/>
    <property type="match status" value="1"/>
</dbReference>
<evidence type="ECO:0000256" key="11">
    <source>
        <dbReference type="ARBA" id="ARBA00056901"/>
    </source>
</evidence>
<keyword evidence="16" id="KW-1185">Reference proteome</keyword>
<evidence type="ECO:0000256" key="13">
    <source>
        <dbReference type="NCBIfam" id="TIGR01091"/>
    </source>
</evidence>
<evidence type="ECO:0000256" key="9">
    <source>
        <dbReference type="ARBA" id="ARBA00023134"/>
    </source>
</evidence>
<protein>
    <recommendedName>
        <fullName evidence="12 13">Uracil phosphoribosyltransferase</fullName>
        <ecNumber evidence="4 13">2.4.2.9</ecNumber>
    </recommendedName>
</protein>
<comment type="similarity">
    <text evidence="3">Belongs to the UPRTase family.</text>
</comment>
<evidence type="ECO:0000256" key="1">
    <source>
        <dbReference type="ARBA" id="ARBA00001946"/>
    </source>
</evidence>
<gene>
    <name evidence="15" type="primary">upp</name>
    <name evidence="15" type="ORF">SV7mr_25370</name>
</gene>
<dbReference type="NCBIfam" id="TIGR01091">
    <property type="entry name" value="upp"/>
    <property type="match status" value="1"/>
</dbReference>
<dbReference type="AlphaFoldDB" id="A0A517SV73"/>
<evidence type="ECO:0000256" key="4">
    <source>
        <dbReference type="ARBA" id="ARBA00011894"/>
    </source>
</evidence>
<comment type="pathway">
    <text evidence="2">Pyrimidine metabolism; UMP biosynthesis via salvage pathway; UMP from uracil: step 1/1.</text>
</comment>
<proteinExistence type="inferred from homology"/>
<dbReference type="UniPathway" id="UPA00574">
    <property type="reaction ID" value="UER00636"/>
</dbReference>
<keyword evidence="7 15" id="KW-0808">Transferase</keyword>
<dbReference type="InterPro" id="IPR050054">
    <property type="entry name" value="UPRTase/APRTase"/>
</dbReference>
<evidence type="ECO:0000313" key="15">
    <source>
        <dbReference type="EMBL" id="QDT60021.1"/>
    </source>
</evidence>
<comment type="cofactor">
    <cofactor evidence="1">
        <name>Mg(2+)</name>
        <dbReference type="ChEBI" id="CHEBI:18420"/>
    </cofactor>
</comment>
<keyword evidence="6 15" id="KW-0328">Glycosyltransferase</keyword>
<evidence type="ECO:0000259" key="14">
    <source>
        <dbReference type="Pfam" id="PF14681"/>
    </source>
</evidence>
<dbReference type="PANTHER" id="PTHR32315:SF4">
    <property type="entry name" value="URACIL PHOSPHORIBOSYLTRANSFERASE, CHLOROPLASTIC"/>
    <property type="match status" value="1"/>
</dbReference>
<dbReference type="GO" id="GO:0044206">
    <property type="term" value="P:UMP salvage"/>
    <property type="evidence" value="ECO:0007669"/>
    <property type="project" value="UniProtKB-UniPathway"/>
</dbReference>
<dbReference type="EMBL" id="CP036272">
    <property type="protein sequence ID" value="QDT60021.1"/>
    <property type="molecule type" value="Genomic_DNA"/>
</dbReference>
<dbReference type="GO" id="GO:0006223">
    <property type="term" value="P:uracil salvage"/>
    <property type="evidence" value="ECO:0007669"/>
    <property type="project" value="InterPro"/>
</dbReference>
<evidence type="ECO:0000256" key="7">
    <source>
        <dbReference type="ARBA" id="ARBA00022679"/>
    </source>
</evidence>
<dbReference type="GO" id="GO:0004845">
    <property type="term" value="F:uracil phosphoribosyltransferase activity"/>
    <property type="evidence" value="ECO:0007669"/>
    <property type="project" value="UniProtKB-UniRule"/>
</dbReference>
<dbReference type="NCBIfam" id="NF001097">
    <property type="entry name" value="PRK00129.1"/>
    <property type="match status" value="1"/>
</dbReference>
<dbReference type="InterPro" id="IPR029057">
    <property type="entry name" value="PRTase-like"/>
</dbReference>
<evidence type="ECO:0000256" key="5">
    <source>
        <dbReference type="ARBA" id="ARBA00022533"/>
    </source>
</evidence>
<dbReference type="EC" id="2.4.2.9" evidence="4 13"/>
<dbReference type="PANTHER" id="PTHR32315">
    <property type="entry name" value="ADENINE PHOSPHORIBOSYLTRANSFERASE"/>
    <property type="match status" value="1"/>
</dbReference>
<keyword evidence="5" id="KW-0021">Allosteric enzyme</keyword>
<comment type="catalytic activity">
    <reaction evidence="10">
        <text>UMP + diphosphate = 5-phospho-alpha-D-ribose 1-diphosphate + uracil</text>
        <dbReference type="Rhea" id="RHEA:13017"/>
        <dbReference type="ChEBI" id="CHEBI:17568"/>
        <dbReference type="ChEBI" id="CHEBI:33019"/>
        <dbReference type="ChEBI" id="CHEBI:57865"/>
        <dbReference type="ChEBI" id="CHEBI:58017"/>
        <dbReference type="EC" id="2.4.2.9"/>
    </reaction>
</comment>
<dbReference type="RefSeq" id="WP_145272248.1">
    <property type="nucleotide sequence ID" value="NZ_CP036272.1"/>
</dbReference>
<evidence type="ECO:0000313" key="16">
    <source>
        <dbReference type="Proteomes" id="UP000315003"/>
    </source>
</evidence>
<reference evidence="15 16" key="1">
    <citation type="submission" date="2019-02" db="EMBL/GenBank/DDBJ databases">
        <title>Deep-cultivation of Planctomycetes and their phenomic and genomic characterization uncovers novel biology.</title>
        <authorList>
            <person name="Wiegand S."/>
            <person name="Jogler M."/>
            <person name="Boedeker C."/>
            <person name="Pinto D."/>
            <person name="Vollmers J."/>
            <person name="Rivas-Marin E."/>
            <person name="Kohn T."/>
            <person name="Peeters S.H."/>
            <person name="Heuer A."/>
            <person name="Rast P."/>
            <person name="Oberbeckmann S."/>
            <person name="Bunk B."/>
            <person name="Jeske O."/>
            <person name="Meyerdierks A."/>
            <person name="Storesund J.E."/>
            <person name="Kallscheuer N."/>
            <person name="Luecker S."/>
            <person name="Lage O.M."/>
            <person name="Pohl T."/>
            <person name="Merkel B.J."/>
            <person name="Hornburger P."/>
            <person name="Mueller R.-W."/>
            <person name="Bruemmer F."/>
            <person name="Labrenz M."/>
            <person name="Spormann A.M."/>
            <person name="Op den Camp H."/>
            <person name="Overmann J."/>
            <person name="Amann R."/>
            <person name="Jetten M.S.M."/>
            <person name="Mascher T."/>
            <person name="Medema M.H."/>
            <person name="Devos D.P."/>
            <person name="Kaster A.-K."/>
            <person name="Ovreas L."/>
            <person name="Rohde M."/>
            <person name="Galperin M.Y."/>
            <person name="Jogler C."/>
        </authorList>
    </citation>
    <scope>NUCLEOTIDE SEQUENCE [LARGE SCALE GENOMIC DNA]</scope>
    <source>
        <strain evidence="15 16">SV_7m_r</strain>
    </source>
</reference>
<evidence type="ECO:0000256" key="10">
    <source>
        <dbReference type="ARBA" id="ARBA00052919"/>
    </source>
</evidence>
<accession>A0A517SV73</accession>
<dbReference type="OrthoDB" id="9781675at2"/>
<dbReference type="FunFam" id="3.40.50.2020:FF:000003">
    <property type="entry name" value="Uracil phosphoribosyltransferase"/>
    <property type="match status" value="1"/>
</dbReference>
<dbReference type="SUPFAM" id="SSF53271">
    <property type="entry name" value="PRTase-like"/>
    <property type="match status" value="1"/>
</dbReference>
<dbReference type="InterPro" id="IPR005765">
    <property type="entry name" value="UPRT"/>
</dbReference>
<evidence type="ECO:0000256" key="3">
    <source>
        <dbReference type="ARBA" id="ARBA00009516"/>
    </source>
</evidence>
<organism evidence="15 16">
    <name type="scientific">Stieleria bergensis</name>
    <dbReference type="NCBI Taxonomy" id="2528025"/>
    <lineage>
        <taxon>Bacteria</taxon>
        <taxon>Pseudomonadati</taxon>
        <taxon>Planctomycetota</taxon>
        <taxon>Planctomycetia</taxon>
        <taxon>Pirellulales</taxon>
        <taxon>Pirellulaceae</taxon>
        <taxon>Stieleria</taxon>
    </lineage>
</organism>
<evidence type="ECO:0000256" key="8">
    <source>
        <dbReference type="ARBA" id="ARBA00022741"/>
    </source>
</evidence>
<name>A0A517SV73_9BACT</name>
<comment type="function">
    <text evidence="11">Catalyzes the conversion of uracil and 5-phospho-alpha-D-ribose 1-diphosphate (PRPP) to UMP and diphosphate.</text>
</comment>
<feature type="domain" description="Phosphoribosyltransferase" evidence="14">
    <location>
        <begin position="10"/>
        <end position="209"/>
    </location>
</feature>
<dbReference type="GO" id="GO:0005525">
    <property type="term" value="F:GTP binding"/>
    <property type="evidence" value="ECO:0007669"/>
    <property type="project" value="UniProtKB-KW"/>
</dbReference>
<dbReference type="GO" id="GO:0005737">
    <property type="term" value="C:cytoplasm"/>
    <property type="evidence" value="ECO:0007669"/>
    <property type="project" value="UniProtKB-ARBA"/>
</dbReference>
<dbReference type="Gene3D" id="3.40.50.2020">
    <property type="match status" value="1"/>
</dbReference>
<dbReference type="InterPro" id="IPR000836">
    <property type="entry name" value="PRTase_dom"/>
</dbReference>
<keyword evidence="9" id="KW-0342">GTP-binding</keyword>
<dbReference type="Proteomes" id="UP000315003">
    <property type="component" value="Chromosome"/>
</dbReference>
<sequence length="210" mass="22899">MLPDNIRCLAHPLVQHHVAILRDQATDASQFRDAVRRLSTVLCVEATRDLSVTRRTVQTPLSDCEGQQLSQSIAIVPILRAGLGMVDPLLDLIPQAAVWHLGLYRSEETAQPVGYYDKLESGSVPDLAFVVDPMLATGGSIDLTVRRLQDWGVRDIRVIALIASQAGVDRVAEDFADVSFTIAAIDPELNDQAYIVPGLGDAGDRIFNTQ</sequence>
<keyword evidence="8" id="KW-0547">Nucleotide-binding</keyword>
<evidence type="ECO:0000256" key="2">
    <source>
        <dbReference type="ARBA" id="ARBA00005180"/>
    </source>
</evidence>